<dbReference type="CDD" id="cd20618">
    <property type="entry name" value="CYP71_clan"/>
    <property type="match status" value="1"/>
</dbReference>
<reference evidence="7" key="1">
    <citation type="submission" date="2024-02" db="EMBL/GenBank/DDBJ databases">
        <authorList>
            <consortium name="ELIXIR-Norway"/>
            <consortium name="Elixir Norway"/>
        </authorList>
    </citation>
    <scope>NUCLEOTIDE SEQUENCE</scope>
</reference>
<dbReference type="PANTHER" id="PTHR47944:SF16">
    <property type="entry name" value="CYTOCHROME P450 FAMILY 1 SUBFAMILY A POLYPEPTIDE 1"/>
    <property type="match status" value="1"/>
</dbReference>
<evidence type="ECO:0008006" key="9">
    <source>
        <dbReference type="Google" id="ProtNLM"/>
    </source>
</evidence>
<feature type="signal peptide" evidence="6">
    <location>
        <begin position="1"/>
        <end position="21"/>
    </location>
</feature>
<evidence type="ECO:0000313" key="7">
    <source>
        <dbReference type="EMBL" id="CAK9264190.1"/>
    </source>
</evidence>
<comment type="similarity">
    <text evidence="1 5">Belongs to the cytochrome P450 family.</text>
</comment>
<evidence type="ECO:0000256" key="2">
    <source>
        <dbReference type="ARBA" id="ARBA00022723"/>
    </source>
</evidence>
<evidence type="ECO:0000256" key="1">
    <source>
        <dbReference type="ARBA" id="ARBA00010617"/>
    </source>
</evidence>
<evidence type="ECO:0000256" key="3">
    <source>
        <dbReference type="ARBA" id="ARBA00023002"/>
    </source>
</evidence>
<sequence>MMILVAPILFVCFHCLIICHSHHTKSKRAPRPFPIWPVLGNLPLLGKLPYQTFYNLSKTYGDIMELKLGSISTVIISSTKLAQEVLKTHDLIFAYRPNSIASHFLSYDGQSVGWAPYGDYWKQMRKLSMLELFNTKSLEASKNVRDEEFSFLLHRIFEDCKEGKPMNIQTQLSNSSMNLITRLLFGKRYFGINISNEECEEFKDIIYKQGHLVGAFNISDFVPLLKPFDLQGLQHQIKKIRLRLDQFLDKIIQEHMKENKLKDSKDFLDAMLSRCEINGFSDKLDDNKVKAIINEGLMAGSETFTTTVEWAFVELLKHPEVMKKAQDELDDVVGHQRIVDEKDVPQLKYLQAIVKETFRLHPPVPTLIPHENFESCEVGGYHVNAKSMILVNLWAIHRDPCAYENPLDFNPERFIGSVIDVKGNDFQLLPFGSGRRICPALSLGLIMVQIYLARLLHSFVWKLPKEENIEELDMTEKTSLTAPKAIPLQVIPNARLPFHLYVT</sequence>
<dbReference type="InterPro" id="IPR002401">
    <property type="entry name" value="Cyt_P450_E_grp-I"/>
</dbReference>
<dbReference type="Gene3D" id="1.10.630.10">
    <property type="entry name" value="Cytochrome P450"/>
    <property type="match status" value="1"/>
</dbReference>
<keyword evidence="5" id="KW-0349">Heme</keyword>
<organism evidence="7 8">
    <name type="scientific">Sphagnum jensenii</name>
    <dbReference type="NCBI Taxonomy" id="128206"/>
    <lineage>
        <taxon>Eukaryota</taxon>
        <taxon>Viridiplantae</taxon>
        <taxon>Streptophyta</taxon>
        <taxon>Embryophyta</taxon>
        <taxon>Bryophyta</taxon>
        <taxon>Sphagnophytina</taxon>
        <taxon>Sphagnopsida</taxon>
        <taxon>Sphagnales</taxon>
        <taxon>Sphagnaceae</taxon>
        <taxon>Sphagnum</taxon>
    </lineage>
</organism>
<dbReference type="InterPro" id="IPR001128">
    <property type="entry name" value="Cyt_P450"/>
</dbReference>
<keyword evidence="8" id="KW-1185">Reference proteome</keyword>
<evidence type="ECO:0000256" key="5">
    <source>
        <dbReference type="RuleBase" id="RU000461"/>
    </source>
</evidence>
<dbReference type="SUPFAM" id="SSF48264">
    <property type="entry name" value="Cytochrome P450"/>
    <property type="match status" value="1"/>
</dbReference>
<protein>
    <recommendedName>
        <fullName evidence="9">Cytochrome P450</fullName>
    </recommendedName>
</protein>
<accession>A0ABP0WF79</accession>
<evidence type="ECO:0000256" key="6">
    <source>
        <dbReference type="SAM" id="SignalP"/>
    </source>
</evidence>
<dbReference type="PRINTS" id="PR00385">
    <property type="entry name" value="P450"/>
</dbReference>
<dbReference type="PROSITE" id="PS00086">
    <property type="entry name" value="CYTOCHROME_P450"/>
    <property type="match status" value="1"/>
</dbReference>
<evidence type="ECO:0000313" key="8">
    <source>
        <dbReference type="Proteomes" id="UP001497444"/>
    </source>
</evidence>
<dbReference type="PRINTS" id="PR00463">
    <property type="entry name" value="EP450I"/>
</dbReference>
<keyword evidence="5" id="KW-0503">Monooxygenase</keyword>
<keyword evidence="2 5" id="KW-0479">Metal-binding</keyword>
<feature type="chain" id="PRO_5046138267" description="Cytochrome P450" evidence="6">
    <location>
        <begin position="22"/>
        <end position="503"/>
    </location>
</feature>
<dbReference type="InterPro" id="IPR017972">
    <property type="entry name" value="Cyt_P450_CS"/>
</dbReference>
<dbReference type="Pfam" id="PF00067">
    <property type="entry name" value="p450"/>
    <property type="match status" value="1"/>
</dbReference>
<evidence type="ECO:0000256" key="4">
    <source>
        <dbReference type="ARBA" id="ARBA00023004"/>
    </source>
</evidence>
<keyword evidence="3 5" id="KW-0560">Oxidoreductase</keyword>
<gene>
    <name evidence="7" type="ORF">CSSPJE1EN1_LOCUS9668</name>
</gene>
<keyword evidence="6" id="KW-0732">Signal</keyword>
<dbReference type="EMBL" id="OZ020111">
    <property type="protein sequence ID" value="CAK9264190.1"/>
    <property type="molecule type" value="Genomic_DNA"/>
</dbReference>
<proteinExistence type="inferred from homology"/>
<dbReference type="PANTHER" id="PTHR47944">
    <property type="entry name" value="CYTOCHROME P450 98A9"/>
    <property type="match status" value="1"/>
</dbReference>
<dbReference type="Proteomes" id="UP001497444">
    <property type="component" value="Chromosome 16"/>
</dbReference>
<keyword evidence="4 5" id="KW-0408">Iron</keyword>
<name>A0ABP0WF79_9BRYO</name>
<dbReference type="InterPro" id="IPR036396">
    <property type="entry name" value="Cyt_P450_sf"/>
</dbReference>